<comment type="caution">
    <text evidence="1">The sequence shown here is derived from an EMBL/GenBank/DDBJ whole genome shotgun (WGS) entry which is preliminary data.</text>
</comment>
<dbReference type="Proteomes" id="UP001060085">
    <property type="component" value="Linkage Group LG01"/>
</dbReference>
<dbReference type="EMBL" id="CM044701">
    <property type="protein sequence ID" value="KAI5680923.1"/>
    <property type="molecule type" value="Genomic_DNA"/>
</dbReference>
<sequence>MWPCNLTPQLRNVPTRILNLLLAPYSIHRNHVPETQPIVEKRANDNSKNKGEISYPLGKCMEEEIIEPLMVGKPPEEEDEPKNDEENDREKIDEETCFHHSIPNLVEERLDSRTHLFDEWGNDRIQEHKSMKSKLAPQRIKFNFMFNVSSPQSFTKHNWSMTREMAKKGFSSFGTLPCRLILFVLRISCFMFLLIPLALTALFCTFIYAKCSYIEHRQLWNDLITLSTSTSGPWLIGGDFNVVLSASECIDCNLKEVISGDSWNPMAMSTQFPQLDFSHLPISPPVLSMDSDIPVWLSEQKGNFILSSGITLFNSPNISTSFCHMLWNILILLKFTIFMWWLTNHFLALNKIWQLWGDHMASHCHCGKGIDSFGHIFSHCSATDDLWTFVAHRCVVWKKPTLESFVVLNIDGASKGNPNIFPDGGVLWFSAGTFISAFSNFLGFYGTKNATESVACLHGIKLVHDLDFSSLHIQTDSNNVATWLTK</sequence>
<name>A0ACC0C831_CATRO</name>
<organism evidence="1 2">
    <name type="scientific">Catharanthus roseus</name>
    <name type="common">Madagascar periwinkle</name>
    <name type="synonym">Vinca rosea</name>
    <dbReference type="NCBI Taxonomy" id="4058"/>
    <lineage>
        <taxon>Eukaryota</taxon>
        <taxon>Viridiplantae</taxon>
        <taxon>Streptophyta</taxon>
        <taxon>Embryophyta</taxon>
        <taxon>Tracheophyta</taxon>
        <taxon>Spermatophyta</taxon>
        <taxon>Magnoliopsida</taxon>
        <taxon>eudicotyledons</taxon>
        <taxon>Gunneridae</taxon>
        <taxon>Pentapetalae</taxon>
        <taxon>asterids</taxon>
        <taxon>lamiids</taxon>
        <taxon>Gentianales</taxon>
        <taxon>Apocynaceae</taxon>
        <taxon>Rauvolfioideae</taxon>
        <taxon>Vinceae</taxon>
        <taxon>Catharanthinae</taxon>
        <taxon>Catharanthus</taxon>
    </lineage>
</organism>
<protein>
    <submittedName>
        <fullName evidence="1">Uncharacterized protein</fullName>
    </submittedName>
</protein>
<evidence type="ECO:0000313" key="2">
    <source>
        <dbReference type="Proteomes" id="UP001060085"/>
    </source>
</evidence>
<gene>
    <name evidence="1" type="ORF">M9H77_02150</name>
</gene>
<proteinExistence type="predicted"/>
<evidence type="ECO:0000313" key="1">
    <source>
        <dbReference type="EMBL" id="KAI5680923.1"/>
    </source>
</evidence>
<accession>A0ACC0C831</accession>
<keyword evidence="2" id="KW-1185">Reference proteome</keyword>
<reference evidence="2" key="1">
    <citation type="journal article" date="2023" name="Nat. Plants">
        <title>Single-cell RNA sequencing provides a high-resolution roadmap for understanding the multicellular compartmentation of specialized metabolism.</title>
        <authorList>
            <person name="Sun S."/>
            <person name="Shen X."/>
            <person name="Li Y."/>
            <person name="Li Y."/>
            <person name="Wang S."/>
            <person name="Li R."/>
            <person name="Zhang H."/>
            <person name="Shen G."/>
            <person name="Guo B."/>
            <person name="Wei J."/>
            <person name="Xu J."/>
            <person name="St-Pierre B."/>
            <person name="Chen S."/>
            <person name="Sun C."/>
        </authorList>
    </citation>
    <scope>NUCLEOTIDE SEQUENCE [LARGE SCALE GENOMIC DNA]</scope>
</reference>